<gene>
    <name evidence="2" type="ORF">GGQ99_004008</name>
</gene>
<dbReference type="EMBL" id="JACHOT010000006">
    <property type="protein sequence ID" value="MBB4652232.1"/>
    <property type="molecule type" value="Genomic_DNA"/>
</dbReference>
<protein>
    <submittedName>
        <fullName evidence="2">Uncharacterized protein</fullName>
    </submittedName>
</protein>
<proteinExistence type="predicted"/>
<dbReference type="RefSeq" id="WP_183263850.1">
    <property type="nucleotide sequence ID" value="NZ_BAAAVZ010000009.1"/>
</dbReference>
<organism evidence="2 3">
    <name type="scientific">Aminobacter niigataensis</name>
    <dbReference type="NCBI Taxonomy" id="83265"/>
    <lineage>
        <taxon>Bacteria</taxon>
        <taxon>Pseudomonadati</taxon>
        <taxon>Pseudomonadota</taxon>
        <taxon>Alphaproteobacteria</taxon>
        <taxon>Hyphomicrobiales</taxon>
        <taxon>Phyllobacteriaceae</taxon>
        <taxon>Aminobacter</taxon>
    </lineage>
</organism>
<reference evidence="2 3" key="1">
    <citation type="submission" date="2020-08" db="EMBL/GenBank/DDBJ databases">
        <title>Genomic Encyclopedia of Type Strains, Phase IV (KMG-IV): sequencing the most valuable type-strain genomes for metagenomic binning, comparative biology and taxonomic classification.</title>
        <authorList>
            <person name="Goeker M."/>
        </authorList>
    </citation>
    <scope>NUCLEOTIDE SEQUENCE [LARGE SCALE GENOMIC DNA]</scope>
    <source>
        <strain evidence="2 3">DSM 7050</strain>
    </source>
</reference>
<evidence type="ECO:0000256" key="1">
    <source>
        <dbReference type="SAM" id="MobiDB-lite"/>
    </source>
</evidence>
<dbReference type="Proteomes" id="UP000539538">
    <property type="component" value="Unassembled WGS sequence"/>
</dbReference>
<feature type="region of interest" description="Disordered" evidence="1">
    <location>
        <begin position="76"/>
        <end position="128"/>
    </location>
</feature>
<name>A0ABR6L609_9HYPH</name>
<evidence type="ECO:0000313" key="2">
    <source>
        <dbReference type="EMBL" id="MBB4652232.1"/>
    </source>
</evidence>
<evidence type="ECO:0000313" key="3">
    <source>
        <dbReference type="Proteomes" id="UP000539538"/>
    </source>
</evidence>
<accession>A0ABR6L609</accession>
<comment type="caution">
    <text evidence="2">The sequence shown here is derived from an EMBL/GenBank/DDBJ whole genome shotgun (WGS) entry which is preliminary data.</text>
</comment>
<keyword evidence="3" id="KW-1185">Reference proteome</keyword>
<sequence length="128" mass="14105">MSYRIESLPTQQLFGPAMQATEALVRLDERIARSPVAKGFVERSHFADAASSLWLDGELVHVEDLVLHDAHMDRRAPTHEMTRPMKSCASGCRSSATGRIGTPMPSGGRQYQSPRTANLPVHSKSKPH</sequence>